<dbReference type="Gene3D" id="3.40.50.300">
    <property type="entry name" value="P-loop containing nucleotide triphosphate hydrolases"/>
    <property type="match status" value="1"/>
</dbReference>
<dbReference type="PANTHER" id="PTHR47691">
    <property type="entry name" value="REGULATOR-RELATED"/>
    <property type="match status" value="1"/>
</dbReference>
<dbReference type="PANTHER" id="PTHR47691:SF3">
    <property type="entry name" value="HTH-TYPE TRANSCRIPTIONAL REGULATOR RV0890C-RELATED"/>
    <property type="match status" value="1"/>
</dbReference>
<dbReference type="OrthoDB" id="3691954at2"/>
<evidence type="ECO:0000259" key="1">
    <source>
        <dbReference type="PROSITE" id="PS50043"/>
    </source>
</evidence>
<keyword evidence="3" id="KW-1185">Reference proteome</keyword>
<dbReference type="InterPro" id="IPR016032">
    <property type="entry name" value="Sig_transdc_resp-reg_C-effctor"/>
</dbReference>
<dbReference type="GO" id="GO:0006355">
    <property type="term" value="P:regulation of DNA-templated transcription"/>
    <property type="evidence" value="ECO:0007669"/>
    <property type="project" value="InterPro"/>
</dbReference>
<dbReference type="InterPro" id="IPR058852">
    <property type="entry name" value="HTH_77"/>
</dbReference>
<dbReference type="Gene3D" id="1.10.10.10">
    <property type="entry name" value="Winged helix-like DNA-binding domain superfamily/Winged helix DNA-binding domain"/>
    <property type="match status" value="1"/>
</dbReference>
<dbReference type="RefSeq" id="WP_141787670.1">
    <property type="nucleotide sequence ID" value="NZ_BAAAKX010000004.1"/>
</dbReference>
<gene>
    <name evidence="2" type="ORF">FB474_1043</name>
</gene>
<dbReference type="EMBL" id="VFOQ01000001">
    <property type="protein sequence ID" value="TQL59679.1"/>
    <property type="molecule type" value="Genomic_DNA"/>
</dbReference>
<dbReference type="SMART" id="SM00421">
    <property type="entry name" value="HTH_LUXR"/>
    <property type="match status" value="1"/>
</dbReference>
<dbReference type="InterPro" id="IPR049945">
    <property type="entry name" value="AAA_22"/>
</dbReference>
<sequence>MSLEARHGNLPRTATALVGRAGTLRELAALVRSRQLVTLTGVGGVGKTRLALAVGAELAEEFPDGTWLVELAPVGNADAVPDAIATALGITPQGDARVIDTVAEAVAGRRLLILVDNCEHVLTAAAEAIAEILARSEVPRILATSREHLRAPGEALVPVSPLAVDGGMTSEAVTLFVERARAVRPGFGIFDAQTADAVVEICGTLDGLPLGIELAAARMAAMSAVEVRDRLGDRFRLLTGPELAPDRQATLRHAMAWSYDLLNDEERAALRQASVFAGGFDLAALCAVAESGDDVEVLRLLDSLVRKSLVRAHHGPARTRYSLFETIRAFADERLVEAAEREAARDRHAAHFADEAARRWGQWNGPAWRTQVDWVTTELANLRSGLQWSIDRGHVEVATDIAAHAALMGFSVELFETIGWAESLLDVAARADVPRLPRLYAAAGYACFVGRAAVATRNAHLATELEGQPGYQSCEPGYATFIEALGQVYCGNLDRYIELTRDVAALPGAGRAYGIAAYVDGLQSAGRVEEALELTGSAVASARQLANPFWVVYTLWIVGLAWSKPDPQRALETWDEGVAQLGEHDVRFFEGFLARDAALLHTSDGQLEAALTLFGTSIGAFLRSGAVAQLVITLASLPALFERLDRPAIARTLLGAMANEPASVHHVPTLADLGERLDAQLGDEASARFAAVGGGMDLHEASAYALHQIGLAQRALTASSQHGGGVTGLTARETQVLRLIADGATTREISERLFISAKTADNHIQHIYTKLGVTNRAAATRWALDREVVVRATETGGG</sequence>
<dbReference type="GO" id="GO:0003677">
    <property type="term" value="F:DNA binding"/>
    <property type="evidence" value="ECO:0007669"/>
    <property type="project" value="InterPro"/>
</dbReference>
<feature type="domain" description="HTH luxR-type" evidence="1">
    <location>
        <begin position="722"/>
        <end position="787"/>
    </location>
</feature>
<dbReference type="InterPro" id="IPR027417">
    <property type="entry name" value="P-loop_NTPase"/>
</dbReference>
<dbReference type="SUPFAM" id="SSF52540">
    <property type="entry name" value="P-loop containing nucleoside triphosphate hydrolases"/>
    <property type="match status" value="1"/>
</dbReference>
<evidence type="ECO:0000313" key="3">
    <source>
        <dbReference type="Proteomes" id="UP000319514"/>
    </source>
</evidence>
<dbReference type="PROSITE" id="PS50043">
    <property type="entry name" value="HTH_LUXR_2"/>
    <property type="match status" value="1"/>
</dbReference>
<name>A0A542ZHA7_9MICO</name>
<dbReference type="CDD" id="cd06170">
    <property type="entry name" value="LuxR_C_like"/>
    <property type="match status" value="1"/>
</dbReference>
<dbReference type="Pfam" id="PF13401">
    <property type="entry name" value="AAA_22"/>
    <property type="match status" value="1"/>
</dbReference>
<reference evidence="2 3" key="1">
    <citation type="submission" date="2019-06" db="EMBL/GenBank/DDBJ databases">
        <title>Sequencing the genomes of 1000 actinobacteria strains.</title>
        <authorList>
            <person name="Klenk H.-P."/>
        </authorList>
    </citation>
    <scope>NUCLEOTIDE SEQUENCE [LARGE SCALE GENOMIC DNA]</scope>
    <source>
        <strain evidence="2 3">DSM 18082</strain>
    </source>
</reference>
<dbReference type="AlphaFoldDB" id="A0A542ZHA7"/>
<dbReference type="Pfam" id="PF25872">
    <property type="entry name" value="HTH_77"/>
    <property type="match status" value="1"/>
</dbReference>
<dbReference type="GO" id="GO:0016887">
    <property type="term" value="F:ATP hydrolysis activity"/>
    <property type="evidence" value="ECO:0007669"/>
    <property type="project" value="InterPro"/>
</dbReference>
<dbReference type="Proteomes" id="UP000319514">
    <property type="component" value="Unassembled WGS sequence"/>
</dbReference>
<dbReference type="PRINTS" id="PR00038">
    <property type="entry name" value="HTHLUXR"/>
</dbReference>
<evidence type="ECO:0000313" key="2">
    <source>
        <dbReference type="EMBL" id="TQL59679.1"/>
    </source>
</evidence>
<dbReference type="InterPro" id="IPR036388">
    <property type="entry name" value="WH-like_DNA-bd_sf"/>
</dbReference>
<dbReference type="Pfam" id="PF00196">
    <property type="entry name" value="GerE"/>
    <property type="match status" value="1"/>
</dbReference>
<proteinExistence type="predicted"/>
<dbReference type="PRINTS" id="PR00364">
    <property type="entry name" value="DISEASERSIST"/>
</dbReference>
<dbReference type="InterPro" id="IPR000792">
    <property type="entry name" value="Tscrpt_reg_LuxR_C"/>
</dbReference>
<dbReference type="SUPFAM" id="SSF46894">
    <property type="entry name" value="C-terminal effector domain of the bipartite response regulators"/>
    <property type="match status" value="1"/>
</dbReference>
<accession>A0A542ZHA7</accession>
<comment type="caution">
    <text evidence="2">The sequence shown here is derived from an EMBL/GenBank/DDBJ whole genome shotgun (WGS) entry which is preliminary data.</text>
</comment>
<organism evidence="2 3">
    <name type="scientific">Oryzihumus leptocrescens</name>
    <dbReference type="NCBI Taxonomy" id="297536"/>
    <lineage>
        <taxon>Bacteria</taxon>
        <taxon>Bacillati</taxon>
        <taxon>Actinomycetota</taxon>
        <taxon>Actinomycetes</taxon>
        <taxon>Micrococcales</taxon>
        <taxon>Intrasporangiaceae</taxon>
        <taxon>Oryzihumus</taxon>
    </lineage>
</organism>
<protein>
    <submittedName>
        <fullName evidence="2">Putative ATPase</fullName>
    </submittedName>
</protein>